<keyword evidence="5 9" id="KW-0812">Transmembrane</keyword>
<comment type="caution">
    <text evidence="11">The sequence shown here is derived from an EMBL/GenBank/DDBJ whole genome shotgun (WGS) entry which is preliminary data.</text>
</comment>
<evidence type="ECO:0000313" key="12">
    <source>
        <dbReference type="Proteomes" id="UP000246132"/>
    </source>
</evidence>
<dbReference type="GO" id="GO:0032153">
    <property type="term" value="C:cell division site"/>
    <property type="evidence" value="ECO:0007669"/>
    <property type="project" value="UniProtKB-UniRule"/>
</dbReference>
<evidence type="ECO:0000256" key="8">
    <source>
        <dbReference type="ARBA" id="ARBA00023306"/>
    </source>
</evidence>
<accession>A0A3A8ADQ3</accession>
<evidence type="ECO:0000256" key="1">
    <source>
        <dbReference type="ARBA" id="ARBA00004370"/>
    </source>
</evidence>
<evidence type="ECO:0000256" key="2">
    <source>
        <dbReference type="ARBA" id="ARBA00022475"/>
    </source>
</evidence>
<dbReference type="InterPro" id="IPR013685">
    <property type="entry name" value="POTRA_FtsQ_type"/>
</dbReference>
<dbReference type="HAMAP" id="MF_00911">
    <property type="entry name" value="FtsQ_subfam"/>
    <property type="match status" value="1"/>
</dbReference>
<feature type="domain" description="POTRA" evidence="10">
    <location>
        <begin position="85"/>
        <end position="153"/>
    </location>
</feature>
<evidence type="ECO:0000313" key="11">
    <source>
        <dbReference type="EMBL" id="RKF05790.1"/>
    </source>
</evidence>
<evidence type="ECO:0000259" key="10">
    <source>
        <dbReference type="PROSITE" id="PS51779"/>
    </source>
</evidence>
<sequence length="308" mass="33007">MTSDRIGAGAGAASAKRGSRTRVLPRALRRPVRFIQRLVSGDVSVPPRTETMLFGAVIGGAILYGSVLGGQFGQAVEQTTAAMGFAVEEIELSGNTYTPVDDVFAALGLDGRRSLVSIEPAAARSALTDLPWIASARIAKVYPSKLVVEVGERSPFAVWQTGEALSVIEQDGAVIGGYAAHPRLAALPLLVGKGAAETGAGFVATVQQYPIVADRVRAHIRVGQRRWDLRLDNGITVRLPETGVERALERLVTMQDELDVFGRDLAAIDMRLEDRTLFALTGNALEARQALIEARDAAREQARRGNRI</sequence>
<name>A0A3A8ADQ3_9HYPH</name>
<keyword evidence="12" id="KW-1185">Reference proteome</keyword>
<evidence type="ECO:0000256" key="9">
    <source>
        <dbReference type="HAMAP-Rule" id="MF_00911"/>
    </source>
</evidence>
<dbReference type="PANTHER" id="PTHR35851">
    <property type="entry name" value="CELL DIVISION PROTEIN FTSQ"/>
    <property type="match status" value="1"/>
</dbReference>
<protein>
    <recommendedName>
        <fullName evidence="9">Cell division protein FtsQ</fullName>
    </recommendedName>
</protein>
<evidence type="ECO:0000256" key="4">
    <source>
        <dbReference type="ARBA" id="ARBA00022618"/>
    </source>
</evidence>
<dbReference type="AlphaFoldDB" id="A0A3A8ADQ3"/>
<dbReference type="Proteomes" id="UP000246132">
    <property type="component" value="Unassembled WGS sequence"/>
</dbReference>
<keyword evidence="6 9" id="KW-1133">Transmembrane helix</keyword>
<organism evidence="11 12">
    <name type="scientific">Oceaniradius stylonematis</name>
    <dbReference type="NCBI Taxonomy" id="2184161"/>
    <lineage>
        <taxon>Bacteria</taxon>
        <taxon>Pseudomonadati</taxon>
        <taxon>Pseudomonadota</taxon>
        <taxon>Alphaproteobacteria</taxon>
        <taxon>Hyphomicrobiales</taxon>
        <taxon>Ahrensiaceae</taxon>
        <taxon>Oceaniradius</taxon>
    </lineage>
</organism>
<dbReference type="Pfam" id="PF08478">
    <property type="entry name" value="POTRA_1"/>
    <property type="match status" value="1"/>
</dbReference>
<keyword evidence="7 9" id="KW-0472">Membrane</keyword>
<dbReference type="InterPro" id="IPR005548">
    <property type="entry name" value="Cell_div_FtsQ/DivIB_C"/>
</dbReference>
<dbReference type="GO" id="GO:0005886">
    <property type="term" value="C:plasma membrane"/>
    <property type="evidence" value="ECO:0007669"/>
    <property type="project" value="UniProtKB-SubCell"/>
</dbReference>
<dbReference type="Pfam" id="PF03799">
    <property type="entry name" value="FtsQ_DivIB_C"/>
    <property type="match status" value="1"/>
</dbReference>
<dbReference type="InterPro" id="IPR045335">
    <property type="entry name" value="FtsQ_C_sf"/>
</dbReference>
<keyword evidence="8 9" id="KW-0131">Cell cycle</keyword>
<keyword evidence="4 9" id="KW-0132">Cell division</keyword>
<comment type="function">
    <text evidence="9">Essential cell division protein.</text>
</comment>
<evidence type="ECO:0000256" key="7">
    <source>
        <dbReference type="ARBA" id="ARBA00023136"/>
    </source>
</evidence>
<evidence type="ECO:0000256" key="3">
    <source>
        <dbReference type="ARBA" id="ARBA00022519"/>
    </source>
</evidence>
<gene>
    <name evidence="9" type="primary">ftsQ</name>
    <name evidence="11" type="ORF">DEM25_014470</name>
</gene>
<dbReference type="InterPro" id="IPR034746">
    <property type="entry name" value="POTRA"/>
</dbReference>
<dbReference type="GO" id="GO:0043093">
    <property type="term" value="P:FtsZ-dependent cytokinesis"/>
    <property type="evidence" value="ECO:0007669"/>
    <property type="project" value="UniProtKB-UniRule"/>
</dbReference>
<reference evidence="11 12" key="1">
    <citation type="journal article" date="2018" name="Int. J. Syst. Bacteriol.">
        <title>Oceaniradius stylonemae gen. nov., sp. nov., isolated from a red alga, Stylonema cornu-cervi.</title>
        <authorList>
            <person name="Jeong S."/>
        </authorList>
    </citation>
    <scope>NUCLEOTIDE SEQUENCE [LARGE SCALE GENOMIC DNA]</scope>
    <source>
        <strain evidence="11 12">StC1</strain>
    </source>
</reference>
<comment type="similarity">
    <text evidence="9">Belongs to the FtsQ/DivIB family. FtsQ subfamily.</text>
</comment>
<dbReference type="PANTHER" id="PTHR35851:SF1">
    <property type="entry name" value="CELL DIVISION PROTEIN FTSQ"/>
    <property type="match status" value="1"/>
</dbReference>
<evidence type="ECO:0000256" key="6">
    <source>
        <dbReference type="ARBA" id="ARBA00022989"/>
    </source>
</evidence>
<dbReference type="Gene3D" id="3.10.20.310">
    <property type="entry name" value="membrane protein fhac"/>
    <property type="match status" value="1"/>
</dbReference>
<dbReference type="PROSITE" id="PS51779">
    <property type="entry name" value="POTRA"/>
    <property type="match status" value="1"/>
</dbReference>
<dbReference type="GO" id="GO:0090529">
    <property type="term" value="P:cell septum assembly"/>
    <property type="evidence" value="ECO:0007669"/>
    <property type="project" value="InterPro"/>
</dbReference>
<proteinExistence type="inferred from homology"/>
<dbReference type="InterPro" id="IPR026579">
    <property type="entry name" value="FtsQ"/>
</dbReference>
<evidence type="ECO:0000256" key="5">
    <source>
        <dbReference type="ARBA" id="ARBA00022692"/>
    </source>
</evidence>
<dbReference type="Gene3D" id="3.40.50.11690">
    <property type="entry name" value="Cell division protein FtsQ/DivIB"/>
    <property type="match status" value="1"/>
</dbReference>
<dbReference type="EMBL" id="QFWV02000008">
    <property type="protein sequence ID" value="RKF05790.1"/>
    <property type="molecule type" value="Genomic_DNA"/>
</dbReference>
<comment type="subcellular location">
    <subcellularLocation>
        <location evidence="9">Cell inner membrane</location>
        <topology evidence="9">Single-pass type II membrane protein</topology>
    </subcellularLocation>
    <subcellularLocation>
        <location evidence="1">Membrane</location>
    </subcellularLocation>
    <text evidence="9">Localizes to the division septum.</text>
</comment>
<keyword evidence="2 9" id="KW-1003">Cell membrane</keyword>
<keyword evidence="3 9" id="KW-0997">Cell inner membrane</keyword>